<evidence type="ECO:0000256" key="1">
    <source>
        <dbReference type="SAM" id="MobiDB-lite"/>
    </source>
</evidence>
<feature type="compositionally biased region" description="Polar residues" evidence="1">
    <location>
        <begin position="346"/>
        <end position="357"/>
    </location>
</feature>
<dbReference type="EMBL" id="JBBLXS010000065">
    <property type="protein sequence ID" value="MEK0184660.1"/>
    <property type="molecule type" value="Genomic_DNA"/>
</dbReference>
<accession>A0ABU8YJY2</accession>
<organism evidence="2 3">
    <name type="scientific">Microcoleus anatoxicus PTRS2</name>
    <dbReference type="NCBI Taxonomy" id="2705321"/>
    <lineage>
        <taxon>Bacteria</taxon>
        <taxon>Bacillati</taxon>
        <taxon>Cyanobacteriota</taxon>
        <taxon>Cyanophyceae</taxon>
        <taxon>Oscillatoriophycideae</taxon>
        <taxon>Oscillatoriales</taxon>
        <taxon>Microcoleaceae</taxon>
        <taxon>Microcoleus</taxon>
        <taxon>Microcoleus anatoxicus</taxon>
    </lineage>
</organism>
<gene>
    <name evidence="2" type="ORF">WMG39_07285</name>
</gene>
<protein>
    <submittedName>
        <fullName evidence="2">Uncharacterized protein</fullName>
    </submittedName>
</protein>
<dbReference type="Proteomes" id="UP001384579">
    <property type="component" value="Unassembled WGS sequence"/>
</dbReference>
<sequence length="698" mass="77365">MKKLEFLLQKEGDRAWLPLETADVEILEGRYRVVARVPHPNADIEIRVSYTSVDQVPPQRQVQSRSTRTNSEGLVVIIPYTRLKPGKWELSCLADPESKPAKPWQYGVQLEVLHAESETSEPLEAIDPTEASSSPTDSELAAAADVATPTPEPEPAKIHQFPIPQASQPTSPYNLQIILDRETFVTQLGRPLIISGKIDLPQPPKNPSKTATPIPESQTAEIKKLIGSAQLQIYLRDPQTSQVLAEIQQPMPEQEPPCIFGCVTYIPAECKSRLILGEAILSIDNVSLATQFFTITARLEQLLDVIKDDFGAQQTQKSEPSFISSKPTSISPNLSLLKLVEKTANTSLTPADQTNESLPPKLTNRQDKSASKKLELPGFGRKIPDSNRERLLSEIAKDGQTDQTPDTETATQPSEPKLDSQTQPSQIKQELEKAEIPAIDQKVENSPQPQTTTSEPEAAPTKEAFQTLKVQNRFWSRLSSFVTSGESPEWLKATSQPPTPATVAAENSREEIAIVENKTPTQPPPETSESKISAPPPTTWEAREFVIFDEPAPQAQKQVTTKATKVVEPEVNPLTPYVLSPDELVPMPVLEPPREIIPGKLVKVRVELPELMPRIFVKIWVYDRQTYVILDGPRWITEFTTNGLGKLQATAELEIPYGCMEIEFEAIAVEMQTQRESDKITVHRQVLPPSGPTLPLEG</sequence>
<feature type="region of interest" description="Disordered" evidence="1">
    <location>
        <begin position="196"/>
        <end position="215"/>
    </location>
</feature>
<reference evidence="2 3" key="1">
    <citation type="journal article" date="2020" name="Harmful Algae">
        <title>Molecular and morphological characterization of a novel dihydroanatoxin-a producing Microcoleus species (cyanobacteria) from the Russian River, California, USA.</title>
        <authorList>
            <person name="Conklin K.Y."/>
            <person name="Stancheva R."/>
            <person name="Otten T.G."/>
            <person name="Fadness R."/>
            <person name="Boyer G.L."/>
            <person name="Read B."/>
            <person name="Zhang X."/>
            <person name="Sheath R.G."/>
        </authorList>
    </citation>
    <scope>NUCLEOTIDE SEQUENCE [LARGE SCALE GENOMIC DNA]</scope>
    <source>
        <strain evidence="2 3">PTRS2</strain>
    </source>
</reference>
<feature type="region of interest" description="Disordered" evidence="1">
    <location>
        <begin position="516"/>
        <end position="536"/>
    </location>
</feature>
<feature type="compositionally biased region" description="Basic and acidic residues" evidence="1">
    <location>
        <begin position="364"/>
        <end position="375"/>
    </location>
</feature>
<feature type="compositionally biased region" description="Polar residues" evidence="1">
    <location>
        <begin position="401"/>
        <end position="428"/>
    </location>
</feature>
<keyword evidence="3" id="KW-1185">Reference proteome</keyword>
<feature type="region of interest" description="Disordered" evidence="1">
    <location>
        <begin position="117"/>
        <end position="167"/>
    </location>
</feature>
<evidence type="ECO:0000313" key="3">
    <source>
        <dbReference type="Proteomes" id="UP001384579"/>
    </source>
</evidence>
<proteinExistence type="predicted"/>
<feature type="compositionally biased region" description="Basic and acidic residues" evidence="1">
    <location>
        <begin position="382"/>
        <end position="400"/>
    </location>
</feature>
<dbReference type="RefSeq" id="WP_340523524.1">
    <property type="nucleotide sequence ID" value="NZ_JBBLXS010000065.1"/>
</dbReference>
<evidence type="ECO:0000313" key="2">
    <source>
        <dbReference type="EMBL" id="MEK0184660.1"/>
    </source>
</evidence>
<comment type="caution">
    <text evidence="2">The sequence shown here is derived from an EMBL/GenBank/DDBJ whole genome shotgun (WGS) entry which is preliminary data.</text>
</comment>
<name>A0ABU8YJY2_9CYAN</name>
<feature type="region of interest" description="Disordered" evidence="1">
    <location>
        <begin position="346"/>
        <end position="462"/>
    </location>
</feature>
<feature type="compositionally biased region" description="Polar residues" evidence="1">
    <location>
        <begin position="444"/>
        <end position="455"/>
    </location>
</feature>